<dbReference type="Gene3D" id="1.10.260.40">
    <property type="entry name" value="lambda repressor-like DNA-binding domains"/>
    <property type="match status" value="1"/>
</dbReference>
<dbReference type="SUPFAM" id="SSF51306">
    <property type="entry name" value="LexA/Signal peptidase"/>
    <property type="match status" value="1"/>
</dbReference>
<dbReference type="SMART" id="SM00530">
    <property type="entry name" value="HTH_XRE"/>
    <property type="match status" value="1"/>
</dbReference>
<evidence type="ECO:0000313" key="3">
    <source>
        <dbReference type="Proteomes" id="UP000628710"/>
    </source>
</evidence>
<dbReference type="InterPro" id="IPR036286">
    <property type="entry name" value="LexA/Signal_pep-like_sf"/>
</dbReference>
<sequence length="217" mass="24328">MKTIADRILHRRKELQMSQRELGRRLNIAGATISLWESERNYPNGENLLKLAKALSTTPEWLQHGQGVRESKNVYNVTPSPEQPSIRKLPIISPFHAGDWDKSIDLYASVDKAEWEIASYSTSTNAFWLRVVGDSMASPLGLSITEGMLILVNPDVTPENGKLVVAKLENTEEVTFKKLVIDAGQKYLKPLNPAYPPLHINDNCRIVGVVTELKLKL</sequence>
<keyword evidence="3" id="KW-1185">Reference proteome</keyword>
<dbReference type="InterPro" id="IPR010982">
    <property type="entry name" value="Lambda_DNA-bd_dom_sf"/>
</dbReference>
<dbReference type="GO" id="GO:0003677">
    <property type="term" value="F:DNA binding"/>
    <property type="evidence" value="ECO:0007669"/>
    <property type="project" value="InterPro"/>
</dbReference>
<dbReference type="RefSeq" id="WP_199467172.1">
    <property type="nucleotide sequence ID" value="NZ_JAEMNX010000003.1"/>
</dbReference>
<dbReference type="PROSITE" id="PS50943">
    <property type="entry name" value="HTH_CROC1"/>
    <property type="match status" value="1"/>
</dbReference>
<gene>
    <name evidence="2" type="ORF">I8J31_04780</name>
</gene>
<dbReference type="InterPro" id="IPR015927">
    <property type="entry name" value="Peptidase_S24_S26A/B/C"/>
</dbReference>
<protein>
    <submittedName>
        <fullName evidence="2">Helix-turn-helix domain-containing protein</fullName>
    </submittedName>
</protein>
<dbReference type="Gene3D" id="2.10.109.10">
    <property type="entry name" value="Umud Fragment, subunit A"/>
    <property type="match status" value="1"/>
</dbReference>
<dbReference type="InterPro" id="IPR001387">
    <property type="entry name" value="Cro/C1-type_HTH"/>
</dbReference>
<dbReference type="Pfam" id="PF00717">
    <property type="entry name" value="Peptidase_S24"/>
    <property type="match status" value="1"/>
</dbReference>
<comment type="caution">
    <text evidence="2">The sequence shown here is derived from an EMBL/GenBank/DDBJ whole genome shotgun (WGS) entry which is preliminary data.</text>
</comment>
<dbReference type="PANTHER" id="PTHR33516:SF2">
    <property type="entry name" value="LEXA REPRESSOR-RELATED"/>
    <property type="match status" value="1"/>
</dbReference>
<reference evidence="2" key="1">
    <citation type="submission" date="2020-12" db="EMBL/GenBank/DDBJ databases">
        <title>Marinomonas arctica sp. nov., a psychrotolerant bacterium isolated from the Arctic.</title>
        <authorList>
            <person name="Zhang Y."/>
        </authorList>
    </citation>
    <scope>NUCLEOTIDE SEQUENCE</scope>
    <source>
        <strain evidence="2">C1424</strain>
    </source>
</reference>
<organism evidence="2 3">
    <name type="scientific">Marinomonas transparens</name>
    <dbReference type="NCBI Taxonomy" id="2795388"/>
    <lineage>
        <taxon>Bacteria</taxon>
        <taxon>Pseudomonadati</taxon>
        <taxon>Pseudomonadota</taxon>
        <taxon>Gammaproteobacteria</taxon>
        <taxon>Oceanospirillales</taxon>
        <taxon>Oceanospirillaceae</taxon>
        <taxon>Marinomonas</taxon>
    </lineage>
</organism>
<dbReference type="InterPro" id="IPR039418">
    <property type="entry name" value="LexA-like"/>
</dbReference>
<evidence type="ECO:0000259" key="1">
    <source>
        <dbReference type="PROSITE" id="PS50943"/>
    </source>
</evidence>
<name>A0A934N0R8_9GAMM</name>
<accession>A0A934N0R8</accession>
<dbReference type="Proteomes" id="UP000628710">
    <property type="component" value="Unassembled WGS sequence"/>
</dbReference>
<dbReference type="CDD" id="cd06529">
    <property type="entry name" value="S24_LexA-like"/>
    <property type="match status" value="1"/>
</dbReference>
<dbReference type="Pfam" id="PF01381">
    <property type="entry name" value="HTH_3"/>
    <property type="match status" value="1"/>
</dbReference>
<dbReference type="EMBL" id="JAEMNX010000003">
    <property type="protein sequence ID" value="MBJ7536992.1"/>
    <property type="molecule type" value="Genomic_DNA"/>
</dbReference>
<dbReference type="PANTHER" id="PTHR33516">
    <property type="entry name" value="LEXA REPRESSOR"/>
    <property type="match status" value="1"/>
</dbReference>
<proteinExistence type="predicted"/>
<dbReference type="InterPro" id="IPR050077">
    <property type="entry name" value="LexA_repressor"/>
</dbReference>
<evidence type="ECO:0000313" key="2">
    <source>
        <dbReference type="EMBL" id="MBJ7536992.1"/>
    </source>
</evidence>
<dbReference type="AlphaFoldDB" id="A0A934N0R8"/>
<feature type="domain" description="HTH cro/C1-type" evidence="1">
    <location>
        <begin position="8"/>
        <end position="62"/>
    </location>
</feature>
<dbReference type="CDD" id="cd00093">
    <property type="entry name" value="HTH_XRE"/>
    <property type="match status" value="1"/>
</dbReference>
<dbReference type="SUPFAM" id="SSF47413">
    <property type="entry name" value="lambda repressor-like DNA-binding domains"/>
    <property type="match status" value="1"/>
</dbReference>